<gene>
    <name evidence="1" type="ORF">GCM10022423_38620</name>
</gene>
<evidence type="ECO:0000313" key="2">
    <source>
        <dbReference type="Proteomes" id="UP001500748"/>
    </source>
</evidence>
<protein>
    <recommendedName>
        <fullName evidence="3">Adenylosuccinate lyase</fullName>
    </recommendedName>
</protein>
<dbReference type="EMBL" id="BAABDU010000007">
    <property type="protein sequence ID" value="GAA3778974.1"/>
    <property type="molecule type" value="Genomic_DNA"/>
</dbReference>
<name>A0ABP7GY96_9FLAO</name>
<accession>A0ABP7GY96</accession>
<comment type="caution">
    <text evidence="1">The sequence shown here is derived from an EMBL/GenBank/DDBJ whole genome shotgun (WGS) entry which is preliminary data.</text>
</comment>
<keyword evidence="2" id="KW-1185">Reference proteome</keyword>
<reference evidence="2" key="1">
    <citation type="journal article" date="2019" name="Int. J. Syst. Evol. Microbiol.">
        <title>The Global Catalogue of Microorganisms (GCM) 10K type strain sequencing project: providing services to taxonomists for standard genome sequencing and annotation.</title>
        <authorList>
            <consortium name="The Broad Institute Genomics Platform"/>
            <consortium name="The Broad Institute Genome Sequencing Center for Infectious Disease"/>
            <person name="Wu L."/>
            <person name="Ma J."/>
        </authorList>
    </citation>
    <scope>NUCLEOTIDE SEQUENCE [LARGE SCALE GENOMIC DNA]</scope>
    <source>
        <strain evidence="2">JCM 17337</strain>
    </source>
</reference>
<proteinExistence type="predicted"/>
<evidence type="ECO:0008006" key="3">
    <source>
        <dbReference type="Google" id="ProtNLM"/>
    </source>
</evidence>
<dbReference type="Proteomes" id="UP001500748">
    <property type="component" value="Unassembled WGS sequence"/>
</dbReference>
<evidence type="ECO:0000313" key="1">
    <source>
        <dbReference type="EMBL" id="GAA3778974.1"/>
    </source>
</evidence>
<organism evidence="1 2">
    <name type="scientific">Flavobacterium ginsengiterrae</name>
    <dbReference type="NCBI Taxonomy" id="871695"/>
    <lineage>
        <taxon>Bacteria</taxon>
        <taxon>Pseudomonadati</taxon>
        <taxon>Bacteroidota</taxon>
        <taxon>Flavobacteriia</taxon>
        <taxon>Flavobacteriales</taxon>
        <taxon>Flavobacteriaceae</taxon>
        <taxon>Flavobacterium</taxon>
    </lineage>
</organism>
<sequence>MLETKSNSMTTISELQEKLDYVSAYRENRLKCAQDVLENPYLFEELISICFSPEDKNNHKACWILEFVSYEELLWLQPHLDFFFSNLKVLKDESSIRPIAKVVQLLVKSHYKKDQNSISLSEENLQDCIEASFDWLINDVKVATKAYSIRTLYVLGNHFDWIHPELQVILNKDYGDHSAAYKAVAREVLKKIEK</sequence>